<dbReference type="Proteomes" id="UP000515135">
    <property type="component" value="Unplaced"/>
</dbReference>
<reference evidence="5" key="1">
    <citation type="submission" date="2025-08" db="UniProtKB">
        <authorList>
            <consortium name="RefSeq"/>
        </authorList>
    </citation>
    <scope>IDENTIFICATION</scope>
    <source>
        <tissue evidence="5">Gonad</tissue>
    </source>
</reference>
<keyword evidence="2" id="KW-0812">Transmembrane</keyword>
<feature type="signal peptide" evidence="3">
    <location>
        <begin position="1"/>
        <end position="19"/>
    </location>
</feature>
<sequence>MARYLILLVFATLFHNSLQSGCQTVRISGSTTHQTSRMTTYTMTGQNHDGRPVYQSSRGDYLYYATSDSTWNVGSTVGSTTVGMYLRGDTSYYADDTSGTWYLSAGSGFQADSGVSVTGTCSTGTVDTSGLSTGAIVGIVVGVFALVVVVVGVLCCVLCCAACKKGGAVASAPQNVSHAVPAPSDPPPMYSGPGYPPPTGHPPPPGDTSQGSRGPSDTVLIVGLVRINKNNDTDDQQSSTT</sequence>
<evidence type="ECO:0000313" key="5">
    <source>
        <dbReference type="RefSeq" id="XP_019637379.1"/>
    </source>
</evidence>
<feature type="transmembrane region" description="Helical" evidence="2">
    <location>
        <begin position="135"/>
        <end position="161"/>
    </location>
</feature>
<keyword evidence="3" id="KW-0732">Signal</keyword>
<dbReference type="RefSeq" id="XP_019637379.1">
    <property type="nucleotide sequence ID" value="XM_019781820.1"/>
</dbReference>
<dbReference type="AlphaFoldDB" id="A0A6P4ZTF6"/>
<feature type="compositionally biased region" description="Pro residues" evidence="1">
    <location>
        <begin position="183"/>
        <end position="206"/>
    </location>
</feature>
<evidence type="ECO:0000256" key="2">
    <source>
        <dbReference type="SAM" id="Phobius"/>
    </source>
</evidence>
<dbReference type="OrthoDB" id="10067440at2759"/>
<dbReference type="KEGG" id="bbel:109479803"/>
<accession>A0A6P4ZTF6</accession>
<gene>
    <name evidence="5" type="primary">LOC109479803</name>
</gene>
<name>A0A6P4ZTF6_BRABE</name>
<feature type="region of interest" description="Disordered" evidence="1">
    <location>
        <begin position="174"/>
        <end position="216"/>
    </location>
</feature>
<evidence type="ECO:0000256" key="3">
    <source>
        <dbReference type="SAM" id="SignalP"/>
    </source>
</evidence>
<feature type="chain" id="PRO_5028229698" evidence="3">
    <location>
        <begin position="20"/>
        <end position="241"/>
    </location>
</feature>
<protein>
    <submittedName>
        <fullName evidence="5">Uncharacterized protein LOC109479803</fullName>
    </submittedName>
</protein>
<evidence type="ECO:0000256" key="1">
    <source>
        <dbReference type="SAM" id="MobiDB-lite"/>
    </source>
</evidence>
<evidence type="ECO:0000313" key="4">
    <source>
        <dbReference type="Proteomes" id="UP000515135"/>
    </source>
</evidence>
<dbReference type="GeneID" id="109479803"/>
<keyword evidence="4" id="KW-1185">Reference proteome</keyword>
<proteinExistence type="predicted"/>
<keyword evidence="2" id="KW-0472">Membrane</keyword>
<keyword evidence="2" id="KW-1133">Transmembrane helix</keyword>
<organism evidence="4 5">
    <name type="scientific">Branchiostoma belcheri</name>
    <name type="common">Amphioxus</name>
    <dbReference type="NCBI Taxonomy" id="7741"/>
    <lineage>
        <taxon>Eukaryota</taxon>
        <taxon>Metazoa</taxon>
        <taxon>Chordata</taxon>
        <taxon>Cephalochordata</taxon>
        <taxon>Leptocardii</taxon>
        <taxon>Amphioxiformes</taxon>
        <taxon>Branchiostomatidae</taxon>
        <taxon>Branchiostoma</taxon>
    </lineage>
</organism>